<feature type="domain" description="Type I restriction modification DNA specificity" evidence="4">
    <location>
        <begin position="72"/>
        <end position="243"/>
    </location>
</feature>
<dbReference type="CDD" id="cd17274">
    <property type="entry name" value="RMtype1_S_Eco540ANI-TRD1-CR1_like"/>
    <property type="match status" value="1"/>
</dbReference>
<evidence type="ECO:0000256" key="2">
    <source>
        <dbReference type="ARBA" id="ARBA00022747"/>
    </source>
</evidence>
<accession>A0A3E4N4X6</accession>
<dbReference type="GO" id="GO:0004519">
    <property type="term" value="F:endonuclease activity"/>
    <property type="evidence" value="ECO:0007669"/>
    <property type="project" value="UniProtKB-KW"/>
</dbReference>
<keyword evidence="2" id="KW-0680">Restriction system</keyword>
<keyword evidence="3" id="KW-0238">DNA-binding</keyword>
<keyword evidence="5" id="KW-0540">Nuclease</keyword>
<reference evidence="7 8" key="1">
    <citation type="submission" date="2018-08" db="EMBL/GenBank/DDBJ databases">
        <title>A genome reference for cultivated species of the human gut microbiota.</title>
        <authorList>
            <person name="Zou Y."/>
            <person name="Xue W."/>
            <person name="Luo G."/>
        </authorList>
    </citation>
    <scope>NUCLEOTIDE SEQUENCE [LARGE SCALE GENOMIC DNA]</scope>
    <source>
        <strain evidence="6 8">AF31-28B-AC</strain>
        <strain evidence="5 7">TF10-3AC</strain>
    </source>
</reference>
<dbReference type="RefSeq" id="WP_117671260.1">
    <property type="nucleotide sequence ID" value="NZ_CABOGR010000006.1"/>
</dbReference>
<dbReference type="EMBL" id="QRQK01000004">
    <property type="protein sequence ID" value="RHM99792.1"/>
    <property type="molecule type" value="Genomic_DNA"/>
</dbReference>
<comment type="similarity">
    <text evidence="1">Belongs to the type-I restriction system S methylase family.</text>
</comment>
<evidence type="ECO:0000313" key="5">
    <source>
        <dbReference type="EMBL" id="RGK57193.1"/>
    </source>
</evidence>
<dbReference type="GO" id="GO:0003677">
    <property type="term" value="F:DNA binding"/>
    <property type="evidence" value="ECO:0007669"/>
    <property type="project" value="UniProtKB-KW"/>
</dbReference>
<dbReference type="Proteomes" id="UP000260862">
    <property type="component" value="Unassembled WGS sequence"/>
</dbReference>
<comment type="caution">
    <text evidence="5">The sequence shown here is derived from an EMBL/GenBank/DDBJ whole genome shotgun (WGS) entry which is preliminary data.</text>
</comment>
<protein>
    <submittedName>
        <fullName evidence="5">Restriction endonuclease subunit S</fullName>
    </submittedName>
</protein>
<dbReference type="InterPro" id="IPR044946">
    <property type="entry name" value="Restrct_endonuc_typeI_TRD_sf"/>
</dbReference>
<evidence type="ECO:0000313" key="6">
    <source>
        <dbReference type="EMBL" id="RHM99792.1"/>
    </source>
</evidence>
<evidence type="ECO:0000313" key="8">
    <source>
        <dbReference type="Proteomes" id="UP000285109"/>
    </source>
</evidence>
<evidence type="ECO:0000259" key="4">
    <source>
        <dbReference type="Pfam" id="PF01420"/>
    </source>
</evidence>
<organism evidence="5 7">
    <name type="scientific">Phocaeicola plebeius</name>
    <dbReference type="NCBI Taxonomy" id="310297"/>
    <lineage>
        <taxon>Bacteria</taxon>
        <taxon>Pseudomonadati</taxon>
        <taxon>Bacteroidota</taxon>
        <taxon>Bacteroidia</taxon>
        <taxon>Bacteroidales</taxon>
        <taxon>Bacteroidaceae</taxon>
        <taxon>Phocaeicola</taxon>
    </lineage>
</organism>
<dbReference type="PANTHER" id="PTHR43140:SF1">
    <property type="entry name" value="TYPE I RESTRICTION ENZYME ECOKI SPECIFICITY SUBUNIT"/>
    <property type="match status" value="1"/>
</dbReference>
<proteinExistence type="inferred from homology"/>
<evidence type="ECO:0000256" key="3">
    <source>
        <dbReference type="ARBA" id="ARBA00023125"/>
    </source>
</evidence>
<dbReference type="GO" id="GO:0009307">
    <property type="term" value="P:DNA restriction-modification system"/>
    <property type="evidence" value="ECO:0007669"/>
    <property type="project" value="UniProtKB-KW"/>
</dbReference>
<dbReference type="Pfam" id="PF01420">
    <property type="entry name" value="Methylase_S"/>
    <property type="match status" value="1"/>
</dbReference>
<evidence type="ECO:0000256" key="1">
    <source>
        <dbReference type="ARBA" id="ARBA00010923"/>
    </source>
</evidence>
<dbReference type="AlphaFoldDB" id="A0A3E4N4X6"/>
<dbReference type="Proteomes" id="UP000285109">
    <property type="component" value="Unassembled WGS sequence"/>
</dbReference>
<dbReference type="InterPro" id="IPR000055">
    <property type="entry name" value="Restrct_endonuc_typeI_TRD"/>
</dbReference>
<sequence length="455" mass="51890">MDTKKLRQKILDLAIRGKLVPQDPNDEPASVLLERIKAEKERLIKEGKIKRSKKTAKTSDTPHYENVSFEMPNNWVWTTVDELCDVVRGGSPRPAGDEKYYNGAIPFLKVADLTKDDEIYVYKAEYTIKEAGLKKTRLVNEGTLLLTNSGATLGVPKITTFSTTFNDGIAAFLYINKEIQLYLYWFLKSKTDSFRKIDQGAAQPNLNTDLIKSIPIPLPPLTEQKRIIKEIKRWFSLINQIDQNKSDLQTIIKQAKSKILDLAIHGKLVPQDPNDEPASELLKRINPSTKITCDNAHYTQLPKGWAICRLEQITDYEQPTDYIVESTDYDTSYSTPVLTAGKSFIIGYTNETTGIYSNLPCIIFDDFTTDSKLVNFPFKVKSSAMKILKVNQNVEIDYVAIFMSITRLIGDTHKRYWISEYSKLEIPIPPQKEQKRIVFAVHSIFAKLDMIMESL</sequence>
<keyword evidence="5" id="KW-0255">Endonuclease</keyword>
<dbReference type="CDD" id="cd17283">
    <property type="entry name" value="RMtype1_S_Hpy180ORF7835P_TRD2-CR2_like"/>
    <property type="match status" value="1"/>
</dbReference>
<evidence type="ECO:0000313" key="7">
    <source>
        <dbReference type="Proteomes" id="UP000260862"/>
    </source>
</evidence>
<dbReference type="SUPFAM" id="SSF116734">
    <property type="entry name" value="DNA methylase specificity domain"/>
    <property type="match status" value="2"/>
</dbReference>
<dbReference type="InterPro" id="IPR051212">
    <property type="entry name" value="Type-I_RE_S_subunit"/>
</dbReference>
<name>A0A3E4N4X6_9BACT</name>
<keyword evidence="5" id="KW-0378">Hydrolase</keyword>
<gene>
    <name evidence="6" type="ORF">DWZ34_03015</name>
    <name evidence="5" type="ORF">DXD04_04545</name>
</gene>
<keyword evidence="7" id="KW-1185">Reference proteome</keyword>
<dbReference type="EMBL" id="QSQT01000006">
    <property type="protein sequence ID" value="RGK57193.1"/>
    <property type="molecule type" value="Genomic_DNA"/>
</dbReference>
<dbReference type="Gene3D" id="3.90.220.20">
    <property type="entry name" value="DNA methylase specificity domains"/>
    <property type="match status" value="2"/>
</dbReference>
<dbReference type="PANTHER" id="PTHR43140">
    <property type="entry name" value="TYPE-1 RESTRICTION ENZYME ECOKI SPECIFICITY PROTEIN"/>
    <property type="match status" value="1"/>
</dbReference>